<comment type="subunit">
    <text evidence="7">Component of the 30S ribosomal translation pre-initiation complex which assembles on the 30S ribosome in the order IF-2 and IF-3, IF-1 and N-formylmethionyl-tRNA(fMet); mRNA recruitment can occur at any time during PIC assembly.</text>
</comment>
<dbReference type="RefSeq" id="WP_121281718.1">
    <property type="nucleotide sequence ID" value="NZ_RBZV01000019.1"/>
</dbReference>
<dbReference type="HAMAP" id="MF_00075">
    <property type="entry name" value="IF_1"/>
    <property type="match status" value="1"/>
</dbReference>
<comment type="subcellular location">
    <subcellularLocation>
        <location evidence="7">Cytoplasm</location>
    </subcellularLocation>
</comment>
<sequence>MAKEELLELDGVVDEVLPDSKYRVTLENGVVVSAYASGRMRKNHIRILAGDRVTLELSVYDLSKGRINFRHKDERAPSGQPRSNMNMRRR</sequence>
<keyword evidence="6 7" id="KW-0648">Protein biosynthesis</keyword>
<dbReference type="InterPro" id="IPR006196">
    <property type="entry name" value="RNA-binding_domain_S1_IF1"/>
</dbReference>
<evidence type="ECO:0000256" key="7">
    <source>
        <dbReference type="HAMAP-Rule" id="MF_00075"/>
    </source>
</evidence>
<evidence type="ECO:0000256" key="5">
    <source>
        <dbReference type="ARBA" id="ARBA00022884"/>
    </source>
</evidence>
<organism evidence="11 12">
    <name type="scientific">Trinickia fusca</name>
    <dbReference type="NCBI Taxonomy" id="2419777"/>
    <lineage>
        <taxon>Bacteria</taxon>
        <taxon>Pseudomonadati</taxon>
        <taxon>Pseudomonadota</taxon>
        <taxon>Betaproteobacteria</taxon>
        <taxon>Burkholderiales</taxon>
        <taxon>Burkholderiaceae</taxon>
        <taxon>Trinickia</taxon>
    </lineage>
</organism>
<comment type="similarity">
    <text evidence="1 7">Belongs to the IF-1 family.</text>
</comment>
<dbReference type="Proteomes" id="UP000280434">
    <property type="component" value="Unassembled WGS sequence"/>
</dbReference>
<dbReference type="NCBIfam" id="TIGR00008">
    <property type="entry name" value="infA"/>
    <property type="match status" value="1"/>
</dbReference>
<evidence type="ECO:0000256" key="1">
    <source>
        <dbReference type="ARBA" id="ARBA00010939"/>
    </source>
</evidence>
<name>A0A494WZQ9_9BURK</name>
<dbReference type="AlphaFoldDB" id="A0A494WZQ9"/>
<comment type="caution">
    <text evidence="11">The sequence shown here is derived from an EMBL/GenBank/DDBJ whole genome shotgun (WGS) entry which is preliminary data.</text>
</comment>
<dbReference type="SUPFAM" id="SSF50249">
    <property type="entry name" value="Nucleic acid-binding proteins"/>
    <property type="match status" value="1"/>
</dbReference>
<keyword evidence="3 7" id="KW-0396">Initiation factor</keyword>
<keyword evidence="4 7" id="KW-0699">rRNA-binding</keyword>
<dbReference type="Gene3D" id="2.40.50.140">
    <property type="entry name" value="Nucleic acid-binding proteins"/>
    <property type="match status" value="1"/>
</dbReference>
<dbReference type="GO" id="GO:0003743">
    <property type="term" value="F:translation initiation factor activity"/>
    <property type="evidence" value="ECO:0007669"/>
    <property type="project" value="UniProtKB-UniRule"/>
</dbReference>
<dbReference type="GO" id="GO:0043022">
    <property type="term" value="F:ribosome binding"/>
    <property type="evidence" value="ECO:0007669"/>
    <property type="project" value="UniProtKB-UniRule"/>
</dbReference>
<proteinExistence type="inferred from homology"/>
<dbReference type="GO" id="GO:0019843">
    <property type="term" value="F:rRNA binding"/>
    <property type="evidence" value="ECO:0007669"/>
    <property type="project" value="UniProtKB-UniRule"/>
</dbReference>
<evidence type="ECO:0000256" key="8">
    <source>
        <dbReference type="NCBIfam" id="TIGR00008"/>
    </source>
</evidence>
<dbReference type="FunFam" id="2.40.50.140:FF:000002">
    <property type="entry name" value="Translation initiation factor IF-1"/>
    <property type="match status" value="1"/>
</dbReference>
<dbReference type="Pfam" id="PF01176">
    <property type="entry name" value="eIF-1a"/>
    <property type="match status" value="1"/>
</dbReference>
<dbReference type="CDD" id="cd04451">
    <property type="entry name" value="S1_IF1"/>
    <property type="match status" value="1"/>
</dbReference>
<keyword evidence="2 7" id="KW-0963">Cytoplasm</keyword>
<evidence type="ECO:0000256" key="3">
    <source>
        <dbReference type="ARBA" id="ARBA00022540"/>
    </source>
</evidence>
<comment type="function">
    <text evidence="7">One of the essential components for the initiation of protein synthesis. Stabilizes the binding of IF-2 and IF-3 on the 30S subunit to which N-formylmethionyl-tRNA(fMet) subsequently binds. Helps modulate mRNA selection, yielding the 30S pre-initiation complex (PIC). Upon addition of the 50S ribosomal subunit IF-1, IF-2 and IF-3 are released leaving the mature 70S translation initiation complex.</text>
</comment>
<dbReference type="PANTHER" id="PTHR33370">
    <property type="entry name" value="TRANSLATION INITIATION FACTOR IF-1, CHLOROPLASTIC"/>
    <property type="match status" value="1"/>
</dbReference>
<accession>A0A494WZQ9</accession>
<dbReference type="PANTHER" id="PTHR33370:SF1">
    <property type="entry name" value="TRANSLATION INITIATION FACTOR IF-1, CHLOROPLASTIC"/>
    <property type="match status" value="1"/>
</dbReference>
<gene>
    <name evidence="7" type="primary">infA</name>
    <name evidence="11" type="ORF">D7S89_25840</name>
</gene>
<feature type="region of interest" description="Disordered" evidence="9">
    <location>
        <begin position="71"/>
        <end position="90"/>
    </location>
</feature>
<keyword evidence="12" id="KW-1185">Reference proteome</keyword>
<evidence type="ECO:0000259" key="10">
    <source>
        <dbReference type="PROSITE" id="PS50832"/>
    </source>
</evidence>
<evidence type="ECO:0000256" key="2">
    <source>
        <dbReference type="ARBA" id="ARBA00022490"/>
    </source>
</evidence>
<dbReference type="InterPro" id="IPR012340">
    <property type="entry name" value="NA-bd_OB-fold"/>
</dbReference>
<reference evidence="11 12" key="1">
    <citation type="submission" date="2018-10" db="EMBL/GenBank/DDBJ databases">
        <title>Paraburkholderia sp. 7MK8-2, isolated from soil.</title>
        <authorList>
            <person name="Gao Z.-H."/>
            <person name="Qiu L.-H."/>
        </authorList>
    </citation>
    <scope>NUCLEOTIDE SEQUENCE [LARGE SCALE GENOMIC DNA]</scope>
    <source>
        <strain evidence="11 12">7MK8-2</strain>
    </source>
</reference>
<keyword evidence="5 7" id="KW-0694">RNA-binding</keyword>
<feature type="compositionally biased region" description="Polar residues" evidence="9">
    <location>
        <begin position="80"/>
        <end position="90"/>
    </location>
</feature>
<evidence type="ECO:0000256" key="6">
    <source>
        <dbReference type="ARBA" id="ARBA00022917"/>
    </source>
</evidence>
<dbReference type="OrthoDB" id="9803250at2"/>
<evidence type="ECO:0000313" key="12">
    <source>
        <dbReference type="Proteomes" id="UP000280434"/>
    </source>
</evidence>
<protein>
    <recommendedName>
        <fullName evidence="7 8">Translation initiation factor IF-1</fullName>
    </recommendedName>
</protein>
<evidence type="ECO:0000313" key="11">
    <source>
        <dbReference type="EMBL" id="RKP43532.1"/>
    </source>
</evidence>
<feature type="domain" description="S1-like" evidence="10">
    <location>
        <begin position="1"/>
        <end position="72"/>
    </location>
</feature>
<dbReference type="PROSITE" id="PS50832">
    <property type="entry name" value="S1_IF1_TYPE"/>
    <property type="match status" value="1"/>
</dbReference>
<dbReference type="EMBL" id="RBZV01000019">
    <property type="protein sequence ID" value="RKP43532.1"/>
    <property type="molecule type" value="Genomic_DNA"/>
</dbReference>
<dbReference type="GO" id="GO:0005829">
    <property type="term" value="C:cytosol"/>
    <property type="evidence" value="ECO:0007669"/>
    <property type="project" value="TreeGrafter"/>
</dbReference>
<evidence type="ECO:0000256" key="9">
    <source>
        <dbReference type="SAM" id="MobiDB-lite"/>
    </source>
</evidence>
<dbReference type="InterPro" id="IPR004368">
    <property type="entry name" value="TIF_IF1"/>
</dbReference>
<evidence type="ECO:0000256" key="4">
    <source>
        <dbReference type="ARBA" id="ARBA00022730"/>
    </source>
</evidence>